<evidence type="ECO:0000313" key="4">
    <source>
        <dbReference type="Proteomes" id="UP000286931"/>
    </source>
</evidence>
<gene>
    <name evidence="2" type="ORF">EHYA_09919</name>
    <name evidence="3" type="ORF">EHYA_10445</name>
</gene>
<sequence length="52" mass="5857">MTVCQAPVPVRATVPAPGRDATAAVRRDTRMSTQYESPVREEHDATQRRHPR</sequence>
<feature type="compositionally biased region" description="Basic and acidic residues" evidence="1">
    <location>
        <begin position="38"/>
        <end position="52"/>
    </location>
</feature>
<dbReference type="EMBL" id="BIFH01000078">
    <property type="protein sequence ID" value="GCE02663.1"/>
    <property type="molecule type" value="Genomic_DNA"/>
</dbReference>
<accession>A0A401Z5K1</accession>
<feature type="region of interest" description="Disordered" evidence="1">
    <location>
        <begin position="19"/>
        <end position="52"/>
    </location>
</feature>
<dbReference type="AlphaFoldDB" id="A0A401Z5K1"/>
<evidence type="ECO:0000313" key="3">
    <source>
        <dbReference type="EMBL" id="GCE02663.1"/>
    </source>
</evidence>
<proteinExistence type="predicted"/>
<comment type="caution">
    <text evidence="2">The sequence shown here is derived from an EMBL/GenBank/DDBJ whole genome shotgun (WGS) entry which is preliminary data.</text>
</comment>
<name>A0A401Z5K1_9ACTN</name>
<protein>
    <submittedName>
        <fullName evidence="2">Uncharacterized protein</fullName>
    </submittedName>
</protein>
<keyword evidence="4" id="KW-1185">Reference proteome</keyword>
<evidence type="ECO:0000256" key="1">
    <source>
        <dbReference type="SAM" id="MobiDB-lite"/>
    </source>
</evidence>
<reference evidence="2 4" key="1">
    <citation type="submission" date="2018-12" db="EMBL/GenBank/DDBJ databases">
        <title>Draft genome sequence of Embleya hyalina NBRC 13850T.</title>
        <authorList>
            <person name="Komaki H."/>
            <person name="Hosoyama A."/>
            <person name="Kimura A."/>
            <person name="Ichikawa N."/>
            <person name="Tamura T."/>
        </authorList>
    </citation>
    <scope>NUCLEOTIDE SEQUENCE [LARGE SCALE GENOMIC DNA]</scope>
    <source>
        <strain evidence="2 4">NBRC 13850</strain>
    </source>
</reference>
<dbReference type="Proteomes" id="UP000286931">
    <property type="component" value="Unassembled WGS sequence"/>
</dbReference>
<organism evidence="2 4">
    <name type="scientific">Embleya hyalina</name>
    <dbReference type="NCBI Taxonomy" id="516124"/>
    <lineage>
        <taxon>Bacteria</taxon>
        <taxon>Bacillati</taxon>
        <taxon>Actinomycetota</taxon>
        <taxon>Actinomycetes</taxon>
        <taxon>Kitasatosporales</taxon>
        <taxon>Streptomycetaceae</taxon>
        <taxon>Embleya</taxon>
    </lineage>
</organism>
<dbReference type="EMBL" id="BIFH01000058">
    <property type="protein sequence ID" value="GCE02142.1"/>
    <property type="molecule type" value="Genomic_DNA"/>
</dbReference>
<evidence type="ECO:0000313" key="2">
    <source>
        <dbReference type="EMBL" id="GCE02142.1"/>
    </source>
</evidence>